<evidence type="ECO:0000313" key="1">
    <source>
        <dbReference type="EMBL" id="EJV13770.1"/>
    </source>
</evidence>
<dbReference type="AlphaFoldDB" id="A0AAV3GHZ6"/>
<organism evidence="1 2">
    <name type="scientific">Enterococcus faecalis ERV63</name>
    <dbReference type="NCBI Taxonomy" id="1134793"/>
    <lineage>
        <taxon>Bacteria</taxon>
        <taxon>Bacillati</taxon>
        <taxon>Bacillota</taxon>
        <taxon>Bacilli</taxon>
        <taxon>Lactobacillales</taxon>
        <taxon>Enterococcaceae</taxon>
        <taxon>Enterococcus</taxon>
    </lineage>
</organism>
<proteinExistence type="predicted"/>
<dbReference type="Proteomes" id="UP000004117">
    <property type="component" value="Unassembled WGS sequence"/>
</dbReference>
<reference evidence="1 2" key="1">
    <citation type="submission" date="2012-04" db="EMBL/GenBank/DDBJ databases">
        <authorList>
            <person name="Weinstock G."/>
            <person name="Sodergren E."/>
            <person name="Lobos E.A."/>
            <person name="Fulton L."/>
            <person name="Fulton R."/>
            <person name="Courtney L."/>
            <person name="Fronick C."/>
            <person name="O'Laughlin M."/>
            <person name="Godfrey J."/>
            <person name="Wilson R.M."/>
            <person name="Miner T."/>
            <person name="Farmer C."/>
            <person name="Delehaunty K."/>
            <person name="Cordes M."/>
            <person name="Minx P."/>
            <person name="Tomlinson C."/>
            <person name="Chen J."/>
            <person name="Wollam A."/>
            <person name="Pepin K.H."/>
            <person name="Bhonagiri V."/>
            <person name="Zhang X."/>
            <person name="Suruliraj S."/>
            <person name="Warren W."/>
            <person name="Mitreva M."/>
            <person name="Mardis E.R."/>
            <person name="Wilson R.K."/>
        </authorList>
    </citation>
    <scope>NUCLEOTIDE SEQUENCE [LARGE SCALE GENOMIC DNA]</scope>
    <source>
        <strain evidence="1 2">ERV63</strain>
    </source>
</reference>
<protein>
    <submittedName>
        <fullName evidence="1">Uncharacterized protein</fullName>
    </submittedName>
</protein>
<gene>
    <name evidence="1" type="ORF">HMPREF1336_02842</name>
</gene>
<dbReference type="EMBL" id="ALZR01000102">
    <property type="protein sequence ID" value="EJV13770.1"/>
    <property type="molecule type" value="Genomic_DNA"/>
</dbReference>
<evidence type="ECO:0000313" key="2">
    <source>
        <dbReference type="Proteomes" id="UP000004117"/>
    </source>
</evidence>
<comment type="caution">
    <text evidence="1">The sequence shown here is derived from an EMBL/GenBank/DDBJ whole genome shotgun (WGS) entry which is preliminary data.</text>
</comment>
<name>A0AAV3GHZ6_ENTFL</name>
<sequence length="42" mass="4912">MRITIDNESRKNLRFIFPASLLAKKFVINNKLAIIINIHTPF</sequence>
<accession>A0AAV3GHZ6</accession>